<organism evidence="1">
    <name type="scientific">marine sediment metagenome</name>
    <dbReference type="NCBI Taxonomy" id="412755"/>
    <lineage>
        <taxon>unclassified sequences</taxon>
        <taxon>metagenomes</taxon>
        <taxon>ecological metagenomes</taxon>
    </lineage>
</organism>
<accession>A0A0F9ET76</accession>
<name>A0A0F9ET76_9ZZZZ</name>
<dbReference type="AlphaFoldDB" id="A0A0F9ET76"/>
<protein>
    <submittedName>
        <fullName evidence="1">Uncharacterized protein</fullName>
    </submittedName>
</protein>
<proteinExistence type="predicted"/>
<evidence type="ECO:0000313" key="1">
    <source>
        <dbReference type="EMBL" id="KKL69476.1"/>
    </source>
</evidence>
<gene>
    <name evidence="1" type="ORF">LCGC14_2114580</name>
</gene>
<dbReference type="EMBL" id="LAZR01026197">
    <property type="protein sequence ID" value="KKL69476.1"/>
    <property type="molecule type" value="Genomic_DNA"/>
</dbReference>
<reference evidence="1" key="1">
    <citation type="journal article" date="2015" name="Nature">
        <title>Complex archaea that bridge the gap between prokaryotes and eukaryotes.</title>
        <authorList>
            <person name="Spang A."/>
            <person name="Saw J.H."/>
            <person name="Jorgensen S.L."/>
            <person name="Zaremba-Niedzwiedzka K."/>
            <person name="Martijn J."/>
            <person name="Lind A.E."/>
            <person name="van Eijk R."/>
            <person name="Schleper C."/>
            <person name="Guy L."/>
            <person name="Ettema T.J."/>
        </authorList>
    </citation>
    <scope>NUCLEOTIDE SEQUENCE</scope>
</reference>
<sequence length="123" mass="13810">MFERIGKIESTMLGFEDHGIPTFYLQFDFGGERQGFGGYAWGEDNKELKQIEGTAAGADLILSILKACGVDTWEEIAGKTMFALYDSEHYGQTIKGIKALPFEDGGTFLIREWQEKWFPKGGK</sequence>
<comment type="caution">
    <text evidence="1">The sequence shown here is derived from an EMBL/GenBank/DDBJ whole genome shotgun (WGS) entry which is preliminary data.</text>
</comment>